<keyword evidence="4" id="KW-1185">Reference proteome</keyword>
<dbReference type="PANTHER" id="PTHR48050">
    <property type="entry name" value="STEROL 3-BETA-GLUCOSYLTRANSFERASE"/>
    <property type="match status" value="1"/>
</dbReference>
<dbReference type="InterPro" id="IPR004276">
    <property type="entry name" value="GlycoTrans_28_N"/>
</dbReference>
<dbReference type="CDD" id="cd03784">
    <property type="entry name" value="GT1_Gtf-like"/>
    <property type="match status" value="1"/>
</dbReference>
<dbReference type="Gene3D" id="3.40.50.2000">
    <property type="entry name" value="Glycogen Phosphorylase B"/>
    <property type="match status" value="2"/>
</dbReference>
<reference evidence="3 4" key="1">
    <citation type="submission" date="2021-04" db="EMBL/GenBank/DDBJ databases">
        <title>Nocardia tengchongensis.</title>
        <authorList>
            <person name="Zhuang k."/>
            <person name="Ran Y."/>
            <person name="Li W."/>
        </authorList>
    </citation>
    <scope>NUCLEOTIDE SEQUENCE [LARGE SCALE GENOMIC DNA]</scope>
    <source>
        <strain evidence="3 4">CFH S0057</strain>
    </source>
</reference>
<feature type="domain" description="Erythromycin biosynthesis protein CIII-like C-terminal" evidence="2">
    <location>
        <begin position="300"/>
        <end position="400"/>
    </location>
</feature>
<dbReference type="InterPro" id="IPR050426">
    <property type="entry name" value="Glycosyltransferase_28"/>
</dbReference>
<feature type="domain" description="Glycosyltransferase family 28 N-terminal" evidence="1">
    <location>
        <begin position="5"/>
        <end position="57"/>
    </location>
</feature>
<accession>A0ABX8CGH7</accession>
<dbReference type="SUPFAM" id="SSF53756">
    <property type="entry name" value="UDP-Glycosyltransferase/glycogen phosphorylase"/>
    <property type="match status" value="1"/>
</dbReference>
<evidence type="ECO:0000313" key="3">
    <source>
        <dbReference type="EMBL" id="QVI19052.1"/>
    </source>
</evidence>
<evidence type="ECO:0000259" key="1">
    <source>
        <dbReference type="Pfam" id="PF03033"/>
    </source>
</evidence>
<organism evidence="3 4">
    <name type="scientific">Nocardia tengchongensis</name>
    <dbReference type="NCBI Taxonomy" id="2055889"/>
    <lineage>
        <taxon>Bacteria</taxon>
        <taxon>Bacillati</taxon>
        <taxon>Actinomycetota</taxon>
        <taxon>Actinomycetes</taxon>
        <taxon>Mycobacteriales</taxon>
        <taxon>Nocardiaceae</taxon>
        <taxon>Nocardia</taxon>
    </lineage>
</organism>
<gene>
    <name evidence="3" type="ORF">KHQ06_21540</name>
</gene>
<proteinExistence type="predicted"/>
<dbReference type="Pfam" id="PF06722">
    <property type="entry name" value="EryCIII-like_C"/>
    <property type="match status" value="1"/>
</dbReference>
<dbReference type="Pfam" id="PF03033">
    <property type="entry name" value="Glyco_transf_28"/>
    <property type="match status" value="1"/>
</dbReference>
<evidence type="ECO:0000313" key="4">
    <source>
        <dbReference type="Proteomes" id="UP000683310"/>
    </source>
</evidence>
<dbReference type="Proteomes" id="UP000683310">
    <property type="component" value="Chromosome"/>
</dbReference>
<dbReference type="PANTHER" id="PTHR48050:SF13">
    <property type="entry name" value="STEROL 3-BETA-GLUCOSYLTRANSFERASE UGT80A2"/>
    <property type="match status" value="1"/>
</dbReference>
<sequence length="419" mass="45564">MSKLVIAAMGTRGDVAPLLDVGLRLREAGHDVVVAAHCLFRELITESGLEFRLMGADVKVDESDPFAVDLSGHEDLVVPDKLAWPEGQRFLGNGLIEALIDEPADALLLSPITEFSGFQLAEAKGIPAIGLRLFPLSATAQHPPSLFGDKDFGGFRNRRAADFGAWLFDTVYRGPVADFRRDLGLPKVSPRELRRRRTVSEWPVLHGYSPSVSPRPADWRPGLEVTGYWWPPRPIDWEPPAELVDFLADGPPPVFVGFGSTTEGRERRAEFSEMLNETLRRFGGRALVQTGWMNLDISGDDVLTIGSVPYDWLFPQVAAAIHHGGAGTTSASLRAGMPFAAVPGQADQGFWARRMRELGVSPATIPLQKLSIDGLVSALHALTADSFYRENAGRLADRIALEDGAGTAVKAIEAHLAAY</sequence>
<evidence type="ECO:0000259" key="2">
    <source>
        <dbReference type="Pfam" id="PF06722"/>
    </source>
</evidence>
<name>A0ABX8CGH7_9NOCA</name>
<protein>
    <submittedName>
        <fullName evidence="3">Glycosyltransferase family 1 protein</fullName>
    </submittedName>
</protein>
<dbReference type="InterPro" id="IPR010610">
    <property type="entry name" value="EryCIII-like_C"/>
</dbReference>
<dbReference type="InterPro" id="IPR002213">
    <property type="entry name" value="UDP_glucos_trans"/>
</dbReference>
<dbReference type="EMBL" id="CP074371">
    <property type="protein sequence ID" value="QVI19052.1"/>
    <property type="molecule type" value="Genomic_DNA"/>
</dbReference>